<name>A0ABQ9HC94_9NEOP</name>
<accession>A0ABQ9HC94</accession>
<protein>
    <submittedName>
        <fullName evidence="1">Uncharacterized protein</fullName>
    </submittedName>
</protein>
<keyword evidence="2" id="KW-1185">Reference proteome</keyword>
<proteinExistence type="predicted"/>
<reference evidence="1 2" key="1">
    <citation type="submission" date="2023-02" db="EMBL/GenBank/DDBJ databases">
        <title>LHISI_Scaffold_Assembly.</title>
        <authorList>
            <person name="Stuart O.P."/>
            <person name="Cleave R."/>
            <person name="Magrath M.J.L."/>
            <person name="Mikheyev A.S."/>
        </authorList>
    </citation>
    <scope>NUCLEOTIDE SEQUENCE [LARGE SCALE GENOMIC DNA]</scope>
    <source>
        <strain evidence="1">Daus_M_001</strain>
        <tissue evidence="1">Leg muscle</tissue>
    </source>
</reference>
<evidence type="ECO:0000313" key="2">
    <source>
        <dbReference type="Proteomes" id="UP001159363"/>
    </source>
</evidence>
<comment type="caution">
    <text evidence="1">The sequence shown here is derived from an EMBL/GenBank/DDBJ whole genome shotgun (WGS) entry which is preliminary data.</text>
</comment>
<organism evidence="1 2">
    <name type="scientific">Dryococelus australis</name>
    <dbReference type="NCBI Taxonomy" id="614101"/>
    <lineage>
        <taxon>Eukaryota</taxon>
        <taxon>Metazoa</taxon>
        <taxon>Ecdysozoa</taxon>
        <taxon>Arthropoda</taxon>
        <taxon>Hexapoda</taxon>
        <taxon>Insecta</taxon>
        <taxon>Pterygota</taxon>
        <taxon>Neoptera</taxon>
        <taxon>Polyneoptera</taxon>
        <taxon>Phasmatodea</taxon>
        <taxon>Verophasmatodea</taxon>
        <taxon>Anareolatae</taxon>
        <taxon>Phasmatidae</taxon>
        <taxon>Eurycanthinae</taxon>
        <taxon>Dryococelus</taxon>
    </lineage>
</organism>
<gene>
    <name evidence="1" type="ORF">PR048_018414</name>
</gene>
<dbReference type="Proteomes" id="UP001159363">
    <property type="component" value="Chromosome 5"/>
</dbReference>
<sequence length="89" mass="9898">MPVVHLASTFTEAKEGKCISSVINTLDEEKHSSSLLRLEYLNKEEKGSISGLCNEYACKEYADIFHLPGDKLTCTTAVDHNIPIEDARQ</sequence>
<dbReference type="EMBL" id="JARBHB010000006">
    <property type="protein sequence ID" value="KAJ8881928.1"/>
    <property type="molecule type" value="Genomic_DNA"/>
</dbReference>
<evidence type="ECO:0000313" key="1">
    <source>
        <dbReference type="EMBL" id="KAJ8881928.1"/>
    </source>
</evidence>